<dbReference type="NCBIfam" id="TIGR01036">
    <property type="entry name" value="pyrD_sub2"/>
    <property type="match status" value="1"/>
</dbReference>
<accession>A0A914AX75</accession>
<dbReference type="InterPro" id="IPR005719">
    <property type="entry name" value="Dihydroorotate_DH_2"/>
</dbReference>
<dbReference type="SUPFAM" id="SSF51395">
    <property type="entry name" value="FMN-linked oxidoreductases"/>
    <property type="match status" value="1"/>
</dbReference>
<evidence type="ECO:0000256" key="4">
    <source>
        <dbReference type="ARBA" id="ARBA00012791"/>
    </source>
</evidence>
<dbReference type="EnsemblMetazoa" id="XM_038212375.1">
    <property type="protein sequence ID" value="XP_038068303.1"/>
    <property type="gene ID" value="LOC119737779"/>
</dbReference>
<dbReference type="NCBIfam" id="NF003645">
    <property type="entry name" value="PRK05286.1-2"/>
    <property type="match status" value="1"/>
</dbReference>
<keyword evidence="12 16" id="KW-0560">Oxidoreductase</keyword>
<dbReference type="GO" id="GO:0005743">
    <property type="term" value="C:mitochondrial inner membrane"/>
    <property type="evidence" value="ECO:0007669"/>
    <property type="project" value="UniProtKB-SubCell"/>
</dbReference>
<dbReference type="GO" id="GO:0009220">
    <property type="term" value="P:pyrimidine ribonucleotide biosynthetic process"/>
    <property type="evidence" value="ECO:0007669"/>
    <property type="project" value="TreeGrafter"/>
</dbReference>
<evidence type="ECO:0000256" key="6">
    <source>
        <dbReference type="ARBA" id="ARBA00022630"/>
    </source>
</evidence>
<dbReference type="AlphaFoldDB" id="A0A914AX75"/>
<dbReference type="NCBIfam" id="NF003652">
    <property type="entry name" value="PRK05286.2-5"/>
    <property type="match status" value="1"/>
</dbReference>
<evidence type="ECO:0000256" key="8">
    <source>
        <dbReference type="ARBA" id="ARBA00022692"/>
    </source>
</evidence>
<evidence type="ECO:0000256" key="15">
    <source>
        <dbReference type="ARBA" id="ARBA00048639"/>
    </source>
</evidence>
<dbReference type="PANTHER" id="PTHR48109">
    <property type="entry name" value="DIHYDROOROTATE DEHYDROGENASE (QUINONE), MITOCHONDRIAL-RELATED"/>
    <property type="match status" value="1"/>
</dbReference>
<dbReference type="OMA" id="ERIKMGA"/>
<dbReference type="RefSeq" id="XP_038068303.1">
    <property type="nucleotide sequence ID" value="XM_038212375.1"/>
</dbReference>
<keyword evidence="11" id="KW-1133">Transmembrane helix</keyword>
<keyword evidence="14" id="KW-0472">Membrane</keyword>
<evidence type="ECO:0000256" key="5">
    <source>
        <dbReference type="ARBA" id="ARBA00017599"/>
    </source>
</evidence>
<dbReference type="PROSITE" id="PS00912">
    <property type="entry name" value="DHODEHASE_2"/>
    <property type="match status" value="1"/>
</dbReference>
<evidence type="ECO:0000313" key="18">
    <source>
        <dbReference type="EnsemblMetazoa" id="XP_038068303.1"/>
    </source>
</evidence>
<evidence type="ECO:0000256" key="3">
    <source>
        <dbReference type="ARBA" id="ARBA00005359"/>
    </source>
</evidence>
<comment type="cofactor">
    <cofactor evidence="16">
        <name>FMN</name>
        <dbReference type="ChEBI" id="CHEBI:58210"/>
    </cofactor>
    <text evidence="16">Binds 1 FMN per subunit.</text>
</comment>
<evidence type="ECO:0000256" key="11">
    <source>
        <dbReference type="ARBA" id="ARBA00022989"/>
    </source>
</evidence>
<sequence>MQLSERAISMASKFKSATVLLSCGTALFGGMCLGFGSEKFYREVAMPSMRVVSAESAHVIAVKTAAWGLVPWNTYKDPPSLGVTVWGRQFSNPIGLAAGFDKHAQAMDGMLRMGFGFVEVGSVTPEPQEGNPKPRVFRLSEDRAIINRYGFNSEGHEVVLKRLQGRAEAKAHLPAEKRGIVGINFGKNKTSPDAVNDYVKGIERLGRLGDYLVINVSSPNTPGLRKMQGREQLAHLIDKVLEARDALPCTPRPPLLVKIAPDLTQQDKEDIAAVVTRKEGKVDGLIVTNTTITRPASLQSPHKAEGGGLSGPPLRHMATDTVRDMYRLTQGELPIIGVGGVSSGQDAYEKIKAGACLVQLYTALAYEGPPLVKRIKRELDELLRADGYNTVSEAIGSDHRQK</sequence>
<dbReference type="InterPro" id="IPR001295">
    <property type="entry name" value="Dihydroorotate_DH_CS"/>
</dbReference>
<dbReference type="GO" id="GO:0106430">
    <property type="term" value="F:dihydroorotate dehydrogenase (quinone) activity"/>
    <property type="evidence" value="ECO:0007669"/>
    <property type="project" value="UniProtKB-EC"/>
</dbReference>
<keyword evidence="6 16" id="KW-0285">Flavoprotein</keyword>
<keyword evidence="19" id="KW-1185">Reference proteome</keyword>
<comment type="similarity">
    <text evidence="3 16">Belongs to the dihydroorotate dehydrogenase family. Type 2 subfamily.</text>
</comment>
<dbReference type="InterPro" id="IPR050074">
    <property type="entry name" value="DHO_dehydrogenase"/>
</dbReference>
<evidence type="ECO:0000256" key="2">
    <source>
        <dbReference type="ARBA" id="ARBA00005161"/>
    </source>
</evidence>
<comment type="pathway">
    <text evidence="2 16">Pyrimidine metabolism; UMP biosynthesis via de novo pathway; orotate from (S)-dihydroorotate (quinone route): step 1/1.</text>
</comment>
<keyword evidence="10" id="KW-0809">Transit peptide</keyword>
<name>A0A914AX75_PATMI</name>
<dbReference type="GeneID" id="119737779"/>
<reference evidence="18" key="1">
    <citation type="submission" date="2022-11" db="UniProtKB">
        <authorList>
            <consortium name="EnsemblMetazoa"/>
        </authorList>
    </citation>
    <scope>IDENTIFICATION</scope>
</reference>
<evidence type="ECO:0000259" key="17">
    <source>
        <dbReference type="Pfam" id="PF01180"/>
    </source>
</evidence>
<keyword evidence="8" id="KW-0812">Transmembrane</keyword>
<proteinExistence type="inferred from homology"/>
<comment type="catalytic activity">
    <reaction evidence="15 16">
        <text>(S)-dihydroorotate + a quinone = orotate + a quinol</text>
        <dbReference type="Rhea" id="RHEA:30187"/>
        <dbReference type="ChEBI" id="CHEBI:24646"/>
        <dbReference type="ChEBI" id="CHEBI:30839"/>
        <dbReference type="ChEBI" id="CHEBI:30864"/>
        <dbReference type="ChEBI" id="CHEBI:132124"/>
        <dbReference type="EC" id="1.3.5.2"/>
    </reaction>
</comment>
<dbReference type="PROSITE" id="PS00911">
    <property type="entry name" value="DHODEHASE_1"/>
    <property type="match status" value="1"/>
</dbReference>
<dbReference type="CDD" id="cd04738">
    <property type="entry name" value="DHOD_2_like"/>
    <property type="match status" value="1"/>
</dbReference>
<keyword evidence="7 16" id="KW-0288">FMN</keyword>
<evidence type="ECO:0000256" key="7">
    <source>
        <dbReference type="ARBA" id="ARBA00022643"/>
    </source>
</evidence>
<comment type="subcellular location">
    <subcellularLocation>
        <location evidence="1 16">Mitochondrion inner membrane</location>
        <topology evidence="1 16">Single-pass membrane protein</topology>
    </subcellularLocation>
</comment>
<evidence type="ECO:0000256" key="1">
    <source>
        <dbReference type="ARBA" id="ARBA00004434"/>
    </source>
</evidence>
<dbReference type="InterPro" id="IPR005720">
    <property type="entry name" value="Dihydroorotate_DH_cat"/>
</dbReference>
<dbReference type="Gene3D" id="3.20.20.70">
    <property type="entry name" value="Aldolase class I"/>
    <property type="match status" value="1"/>
</dbReference>
<dbReference type="EC" id="1.3.5.2" evidence="4 16"/>
<dbReference type="FunFam" id="3.20.20.70:FF:000066">
    <property type="entry name" value="Dihydroorotate dehydrogenase (quinone), mitochondrial"/>
    <property type="match status" value="1"/>
</dbReference>
<dbReference type="OrthoDB" id="14784at2759"/>
<evidence type="ECO:0000256" key="16">
    <source>
        <dbReference type="RuleBase" id="RU361255"/>
    </source>
</evidence>
<evidence type="ECO:0000256" key="14">
    <source>
        <dbReference type="ARBA" id="ARBA00023136"/>
    </source>
</evidence>
<protein>
    <recommendedName>
        <fullName evidence="5 16">Dihydroorotate dehydrogenase (quinone), mitochondrial</fullName>
        <shortName evidence="16">DHOdehase</shortName>
        <ecNumber evidence="4 16">1.3.5.2</ecNumber>
    </recommendedName>
</protein>
<dbReference type="PANTHER" id="PTHR48109:SF4">
    <property type="entry name" value="DIHYDROOROTATE DEHYDROGENASE (QUINONE), MITOCHONDRIAL"/>
    <property type="match status" value="1"/>
</dbReference>
<evidence type="ECO:0000313" key="19">
    <source>
        <dbReference type="Proteomes" id="UP000887568"/>
    </source>
</evidence>
<dbReference type="CTD" id="1723"/>
<evidence type="ECO:0000256" key="9">
    <source>
        <dbReference type="ARBA" id="ARBA00022792"/>
    </source>
</evidence>
<evidence type="ECO:0000256" key="12">
    <source>
        <dbReference type="ARBA" id="ARBA00023002"/>
    </source>
</evidence>
<dbReference type="InterPro" id="IPR013785">
    <property type="entry name" value="Aldolase_TIM"/>
</dbReference>
<evidence type="ECO:0000256" key="13">
    <source>
        <dbReference type="ARBA" id="ARBA00023128"/>
    </source>
</evidence>
<organism evidence="18 19">
    <name type="scientific">Patiria miniata</name>
    <name type="common">Bat star</name>
    <name type="synonym">Asterina miniata</name>
    <dbReference type="NCBI Taxonomy" id="46514"/>
    <lineage>
        <taxon>Eukaryota</taxon>
        <taxon>Metazoa</taxon>
        <taxon>Echinodermata</taxon>
        <taxon>Eleutherozoa</taxon>
        <taxon>Asterozoa</taxon>
        <taxon>Asteroidea</taxon>
        <taxon>Valvatacea</taxon>
        <taxon>Valvatida</taxon>
        <taxon>Asterinidae</taxon>
        <taxon>Patiria</taxon>
    </lineage>
</organism>
<dbReference type="Proteomes" id="UP000887568">
    <property type="component" value="Unplaced"/>
</dbReference>
<feature type="domain" description="Dihydroorotate dehydrogenase catalytic" evidence="17">
    <location>
        <begin position="81"/>
        <end position="383"/>
    </location>
</feature>
<keyword evidence="9 16" id="KW-0999">Mitochondrion inner membrane</keyword>
<dbReference type="GO" id="GO:0006207">
    <property type="term" value="P:'de novo' pyrimidine nucleobase biosynthetic process"/>
    <property type="evidence" value="ECO:0007669"/>
    <property type="project" value="InterPro"/>
</dbReference>
<dbReference type="Pfam" id="PF01180">
    <property type="entry name" value="DHO_dh"/>
    <property type="match status" value="1"/>
</dbReference>
<keyword evidence="13 16" id="KW-0496">Mitochondrion</keyword>
<evidence type="ECO:0000256" key="10">
    <source>
        <dbReference type="ARBA" id="ARBA00022946"/>
    </source>
</evidence>